<protein>
    <submittedName>
        <fullName evidence="3">Response regulator</fullName>
    </submittedName>
</protein>
<dbReference type="Pfam" id="PF00072">
    <property type="entry name" value="Response_reg"/>
    <property type="match status" value="1"/>
</dbReference>
<dbReference type="SUPFAM" id="SSF52172">
    <property type="entry name" value="CheY-like"/>
    <property type="match status" value="1"/>
</dbReference>
<dbReference type="RefSeq" id="WP_221424346.1">
    <property type="nucleotide sequence ID" value="NZ_CP081295.1"/>
</dbReference>
<evidence type="ECO:0000313" key="4">
    <source>
        <dbReference type="Proteomes" id="UP000824281"/>
    </source>
</evidence>
<keyword evidence="1" id="KW-0597">Phosphoprotein</keyword>
<dbReference type="Proteomes" id="UP000824281">
    <property type="component" value="Chromosome"/>
</dbReference>
<feature type="modified residue" description="4-aspartylphosphate" evidence="1">
    <location>
        <position position="49"/>
    </location>
</feature>
<name>A0ABX8ZIM4_9SPHN</name>
<evidence type="ECO:0000256" key="1">
    <source>
        <dbReference type="PROSITE-ProRule" id="PRU00169"/>
    </source>
</evidence>
<dbReference type="Gene3D" id="3.40.50.2300">
    <property type="match status" value="1"/>
</dbReference>
<gene>
    <name evidence="3" type="ORF">K3148_08165</name>
</gene>
<dbReference type="InterPro" id="IPR001789">
    <property type="entry name" value="Sig_transdc_resp-reg_receiver"/>
</dbReference>
<dbReference type="EMBL" id="CP081295">
    <property type="protein sequence ID" value="QZD88836.1"/>
    <property type="molecule type" value="Genomic_DNA"/>
</dbReference>
<sequence length="112" mass="12417">MIVEDHPVLAFDIQDLVTEAGAQSIGPALDLDTGMDLARNEKIDAALLDIDIAGEFVWPVAEELRRNNVPMIFISAQCETREFPIHFRDHRCIDKPVIRSQVIESLAGTFGG</sequence>
<dbReference type="InterPro" id="IPR011006">
    <property type="entry name" value="CheY-like_superfamily"/>
</dbReference>
<reference evidence="3 4" key="1">
    <citation type="submission" date="2021-08" db="EMBL/GenBank/DDBJ databases">
        <title>Comparative Genomics Analysis of the Genus Qipengyuania Reveals Extensive Genetic Diversity and Metabolic Versatility, Including the Description of Fifteen Novel Species.</title>
        <authorList>
            <person name="Liu Y."/>
        </authorList>
    </citation>
    <scope>NUCLEOTIDE SEQUENCE [LARGE SCALE GENOMIC DNA]</scope>
    <source>
        <strain evidence="3 4">1NDH13</strain>
    </source>
</reference>
<proteinExistence type="predicted"/>
<accession>A0ABX8ZIM4</accession>
<dbReference type="SMART" id="SM00448">
    <property type="entry name" value="REC"/>
    <property type="match status" value="1"/>
</dbReference>
<feature type="domain" description="Response regulatory" evidence="2">
    <location>
        <begin position="1"/>
        <end position="110"/>
    </location>
</feature>
<evidence type="ECO:0000259" key="2">
    <source>
        <dbReference type="PROSITE" id="PS50110"/>
    </source>
</evidence>
<keyword evidence="4" id="KW-1185">Reference proteome</keyword>
<evidence type="ECO:0000313" key="3">
    <source>
        <dbReference type="EMBL" id="QZD88836.1"/>
    </source>
</evidence>
<organism evidence="3 4">
    <name type="scientific">Qipengyuania aurantiaca</name>
    <dbReference type="NCBI Taxonomy" id="2867233"/>
    <lineage>
        <taxon>Bacteria</taxon>
        <taxon>Pseudomonadati</taxon>
        <taxon>Pseudomonadota</taxon>
        <taxon>Alphaproteobacteria</taxon>
        <taxon>Sphingomonadales</taxon>
        <taxon>Erythrobacteraceae</taxon>
        <taxon>Qipengyuania</taxon>
    </lineage>
</organism>
<dbReference type="PROSITE" id="PS50110">
    <property type="entry name" value="RESPONSE_REGULATORY"/>
    <property type="match status" value="1"/>
</dbReference>